<comment type="caution">
    <text evidence="1">The sequence shown here is derived from an EMBL/GenBank/DDBJ whole genome shotgun (WGS) entry which is preliminary data.</text>
</comment>
<dbReference type="EMBL" id="JANAWD010000151">
    <property type="protein sequence ID" value="KAJ3485503.1"/>
    <property type="molecule type" value="Genomic_DNA"/>
</dbReference>
<gene>
    <name evidence="1" type="ORF">NLI96_g4921</name>
</gene>
<dbReference type="Proteomes" id="UP001212997">
    <property type="component" value="Unassembled WGS sequence"/>
</dbReference>
<name>A0AAD5V3X4_9APHY</name>
<reference evidence="1" key="1">
    <citation type="submission" date="2022-07" db="EMBL/GenBank/DDBJ databases">
        <title>Genome Sequence of Physisporinus lineatus.</title>
        <authorList>
            <person name="Buettner E."/>
        </authorList>
    </citation>
    <scope>NUCLEOTIDE SEQUENCE</scope>
    <source>
        <strain evidence="1">VT162</strain>
    </source>
</reference>
<organism evidence="1 2">
    <name type="scientific">Meripilus lineatus</name>
    <dbReference type="NCBI Taxonomy" id="2056292"/>
    <lineage>
        <taxon>Eukaryota</taxon>
        <taxon>Fungi</taxon>
        <taxon>Dikarya</taxon>
        <taxon>Basidiomycota</taxon>
        <taxon>Agaricomycotina</taxon>
        <taxon>Agaricomycetes</taxon>
        <taxon>Polyporales</taxon>
        <taxon>Meripilaceae</taxon>
        <taxon>Meripilus</taxon>
    </lineage>
</organism>
<evidence type="ECO:0000313" key="2">
    <source>
        <dbReference type="Proteomes" id="UP001212997"/>
    </source>
</evidence>
<proteinExistence type="predicted"/>
<accession>A0AAD5V3X4</accession>
<protein>
    <submittedName>
        <fullName evidence="1">Uncharacterized protein</fullName>
    </submittedName>
</protein>
<evidence type="ECO:0000313" key="1">
    <source>
        <dbReference type="EMBL" id="KAJ3485503.1"/>
    </source>
</evidence>
<keyword evidence="2" id="KW-1185">Reference proteome</keyword>
<sequence length="718" mass="79656">MLPSRPESTDGCCAERGVYALGSPSEGEPSKQKILRDLPPKLSTSFRALQEDRTISKVFSYKPSDGWLAQVFPTSTFDLRLSLRSLSQAFHSFHIHTLSFVPISMLSFVTFITYTCAALGAAVPVLSASSTATSTEVLGFNPRELGARSSTNIRAPLPQTNAERLRRGLPLLKPRVVSSTLVIFEAAPSPDTEFSSSRFVPERNIRARSSPAPCVSHEGVIKVTYTQLDGSLIEGYVYKGFDSFGQYGVRNEYASALHVKFCVSSTTNEVFDIITLNGDMPLYPFLGVSTGYANIGIKEDLGPGSFNYLYLVGSSHSTVPSNVGNTFTAVTGVPEKSKSTIWQFDRITNQLTVVWENSDHSFPNITAGFANDDKAIFFAGDLDALNRHFGSMDGRVTLTFESSYPQGLRDNWEHKETDFEEQLFTLLGVPWSFNYDTNRLYQLAITSNVSCDEAKSNPGAMYANYTQAVIANMQKFVDEHGDNGKAELNTLASKREINLVPDEEEKYSSGGSCEVIDGKLVLFFHTSNLGYWVSDCSRDIENAVNLASKQVSAISFSARRSIQTSWDPKVTQLSEKFQKMLQTSVTSDSVATGTSLLQTPEFKLDPNFAANYVEVNKLGSRGPSDWEKTFGKESLNYFEHLYEVMEQDGYGKDDMMQEAFTEAVEMNKITLRVTEALVHKSYNELHIEEGVLYIQTTPDNWGLWVRDIGSSQKLESLL</sequence>
<dbReference type="AlphaFoldDB" id="A0AAD5V3X4"/>